<dbReference type="GO" id="GO:0005886">
    <property type="term" value="C:plasma membrane"/>
    <property type="evidence" value="ECO:0007669"/>
    <property type="project" value="UniProtKB-SubCell"/>
</dbReference>
<evidence type="ECO:0000256" key="1">
    <source>
        <dbReference type="ARBA" id="ARBA00004651"/>
    </source>
</evidence>
<dbReference type="SUPFAM" id="SSF52540">
    <property type="entry name" value="P-loop containing nucleoside triphosphate hydrolases"/>
    <property type="match status" value="1"/>
</dbReference>
<dbReference type="STRING" id="633697.EubceDRAFT1_1840"/>
<feature type="domain" description="ABC transmembrane type-1" evidence="10">
    <location>
        <begin position="26"/>
        <end position="307"/>
    </location>
</feature>
<dbReference type="Gene3D" id="3.40.50.300">
    <property type="entry name" value="P-loop containing nucleotide triphosphate hydrolases"/>
    <property type="match status" value="1"/>
</dbReference>
<dbReference type="PROSITE" id="PS50893">
    <property type="entry name" value="ABC_TRANSPORTER_2"/>
    <property type="match status" value="1"/>
</dbReference>
<dbReference type="GO" id="GO:0140359">
    <property type="term" value="F:ABC-type transporter activity"/>
    <property type="evidence" value="ECO:0007669"/>
    <property type="project" value="InterPro"/>
</dbReference>
<keyword evidence="6 8" id="KW-0472">Membrane</keyword>
<name>I5AUZ2_EUBC6</name>
<dbReference type="AlphaFoldDB" id="I5AUZ2"/>
<dbReference type="SUPFAM" id="SSF90123">
    <property type="entry name" value="ABC transporter transmembrane region"/>
    <property type="match status" value="1"/>
</dbReference>
<sequence length="586" mass="64573">MKNKKKSRAAILWVLNVAGRVKYILALMVLIEIALSVTGVYNALLYKGIVNSAIAKDWDGFWFHAIAVVLLVSGQILASIVFSHLGELAKTTMENRCKTRLFRTLFENDYAKVTATHSGEWMNRLTSDTAVVANGFIDILPGLLGLVTQIVAGVIALVSIIPGAVVIILPGGMILICLTLTFRKKMKELHKRIQETDGKLRIFMQERLESMLVIRAFSQEKRTAELAGEKMADHKAARMHRKIFGNFAALGYSVVIRGVYLGGAIYCGIGILNGVLTYGDFTAVLQLINQVSAPFASVSSYFPQYFAMVASAERLMEAEEFARTRSLDQSEESRRRNRQFESIGLHNVSFTYQPPVKSGEEEAPKMPLVLQNISLEVGRGEYVAFVGPSGCGKSTVLKLLMGLYPADQGELFLKVDGRKKELVENCRDLYAYVPQGNQLMSGTIRDILSFGDEKAVRDDEGLWKALEIACADGFIRDLETGLDTQLGEHGAGLSEGQMQRIAIARAVYSSHPVLLLDEATSSLDEKTEAELLDNLRAMTDKTVIIVTHRAAVLKIVDSAVDFGKMGSETGVEKESSESFEDRHIDV</sequence>
<dbReference type="InterPro" id="IPR003439">
    <property type="entry name" value="ABC_transporter-like_ATP-bd"/>
</dbReference>
<evidence type="ECO:0000313" key="11">
    <source>
        <dbReference type="EMBL" id="EIM57615.1"/>
    </source>
</evidence>
<dbReference type="CDD" id="cd07346">
    <property type="entry name" value="ABC_6TM_exporters"/>
    <property type="match status" value="1"/>
</dbReference>
<comment type="subcellular location">
    <subcellularLocation>
        <location evidence="1">Cell membrane</location>
        <topology evidence="1">Multi-pass membrane protein</topology>
    </subcellularLocation>
</comment>
<evidence type="ECO:0000256" key="7">
    <source>
        <dbReference type="SAM" id="MobiDB-lite"/>
    </source>
</evidence>
<keyword evidence="3" id="KW-0547">Nucleotide-binding</keyword>
<dbReference type="Pfam" id="PF00664">
    <property type="entry name" value="ABC_membrane"/>
    <property type="match status" value="1"/>
</dbReference>
<gene>
    <name evidence="11" type="ORF">EubceDRAFT1_1840</name>
</gene>
<feature type="transmembrane region" description="Helical" evidence="8">
    <location>
        <begin position="243"/>
        <end position="266"/>
    </location>
</feature>
<evidence type="ECO:0000256" key="8">
    <source>
        <dbReference type="SAM" id="Phobius"/>
    </source>
</evidence>
<dbReference type="InterPro" id="IPR003593">
    <property type="entry name" value="AAA+_ATPase"/>
</dbReference>
<dbReference type="SMART" id="SM00382">
    <property type="entry name" value="AAA"/>
    <property type="match status" value="1"/>
</dbReference>
<evidence type="ECO:0000256" key="4">
    <source>
        <dbReference type="ARBA" id="ARBA00022840"/>
    </source>
</evidence>
<keyword evidence="12" id="KW-1185">Reference proteome</keyword>
<keyword evidence="5 8" id="KW-1133">Transmembrane helix</keyword>
<dbReference type="PANTHER" id="PTHR24221:SF654">
    <property type="entry name" value="ATP-BINDING CASSETTE SUB-FAMILY B MEMBER 6"/>
    <property type="match status" value="1"/>
</dbReference>
<evidence type="ECO:0000259" key="10">
    <source>
        <dbReference type="PROSITE" id="PS50929"/>
    </source>
</evidence>
<organism evidence="11 12">
    <name type="scientific">Eubacterium cellulosolvens (strain ATCC 43171 / JCM 9499 / 6)</name>
    <name type="common">Cillobacterium cellulosolvens</name>
    <dbReference type="NCBI Taxonomy" id="633697"/>
    <lineage>
        <taxon>Bacteria</taxon>
        <taxon>Bacillati</taxon>
        <taxon>Bacillota</taxon>
        <taxon>Clostridia</taxon>
        <taxon>Eubacteriales</taxon>
        <taxon>Eubacteriaceae</taxon>
        <taxon>Eubacterium</taxon>
    </lineage>
</organism>
<dbReference type="Proteomes" id="UP000005753">
    <property type="component" value="Chromosome"/>
</dbReference>
<accession>I5AUZ2</accession>
<dbReference type="InterPro" id="IPR039421">
    <property type="entry name" value="Type_1_exporter"/>
</dbReference>
<evidence type="ECO:0000313" key="12">
    <source>
        <dbReference type="Proteomes" id="UP000005753"/>
    </source>
</evidence>
<dbReference type="InterPro" id="IPR036640">
    <property type="entry name" value="ABC1_TM_sf"/>
</dbReference>
<feature type="domain" description="ABC transporter" evidence="9">
    <location>
        <begin position="343"/>
        <end position="584"/>
    </location>
</feature>
<dbReference type="eggNOG" id="COG1132">
    <property type="taxonomic scope" value="Bacteria"/>
</dbReference>
<dbReference type="PANTHER" id="PTHR24221">
    <property type="entry name" value="ATP-BINDING CASSETTE SUB-FAMILY B"/>
    <property type="match status" value="1"/>
</dbReference>
<feature type="transmembrane region" description="Helical" evidence="8">
    <location>
        <begin position="21"/>
        <end position="41"/>
    </location>
</feature>
<keyword evidence="4" id="KW-0067">ATP-binding</keyword>
<dbReference type="EMBL" id="CM001487">
    <property type="protein sequence ID" value="EIM57615.1"/>
    <property type="molecule type" value="Genomic_DNA"/>
</dbReference>
<reference evidence="11 12" key="2">
    <citation type="submission" date="2012-02" db="EMBL/GenBank/DDBJ databases">
        <title>Improved High-Quality Draft sequence of Eubacterium cellulosolvens 6.</title>
        <authorList>
            <consortium name="US DOE Joint Genome Institute"/>
            <person name="Lucas S."/>
            <person name="Han J."/>
            <person name="Lapidus A."/>
            <person name="Cheng J.-F."/>
            <person name="Goodwin L."/>
            <person name="Pitluck S."/>
            <person name="Peters L."/>
            <person name="Mikhailova N."/>
            <person name="Gu W."/>
            <person name="Detter J.C."/>
            <person name="Han C."/>
            <person name="Tapia R."/>
            <person name="Land M."/>
            <person name="Hauser L."/>
            <person name="Kyrpides N."/>
            <person name="Ivanova N."/>
            <person name="Pagani I."/>
            <person name="Johnson E."/>
            <person name="Mukhopadhyay B."/>
            <person name="Anderson I."/>
            <person name="Woyke T."/>
        </authorList>
    </citation>
    <scope>NUCLEOTIDE SEQUENCE [LARGE SCALE GENOMIC DNA]</scope>
    <source>
        <strain evidence="11 12">6</strain>
    </source>
</reference>
<reference evidence="11 12" key="1">
    <citation type="submission" date="2010-08" db="EMBL/GenBank/DDBJ databases">
        <authorList>
            <consortium name="US DOE Joint Genome Institute (JGI-PGF)"/>
            <person name="Lucas S."/>
            <person name="Copeland A."/>
            <person name="Lapidus A."/>
            <person name="Cheng J.-F."/>
            <person name="Bruce D."/>
            <person name="Goodwin L."/>
            <person name="Pitluck S."/>
            <person name="Land M.L."/>
            <person name="Hauser L."/>
            <person name="Chang Y.-J."/>
            <person name="Anderson I.J."/>
            <person name="Johnson E."/>
            <person name="Mulhopadhyay B."/>
            <person name="Kyrpides N."/>
            <person name="Woyke T.J."/>
        </authorList>
    </citation>
    <scope>NUCLEOTIDE SEQUENCE [LARGE SCALE GENOMIC DNA]</scope>
    <source>
        <strain evidence="11 12">6</strain>
    </source>
</reference>
<feature type="transmembrane region" description="Helical" evidence="8">
    <location>
        <begin position="131"/>
        <end position="155"/>
    </location>
</feature>
<evidence type="ECO:0000256" key="5">
    <source>
        <dbReference type="ARBA" id="ARBA00022989"/>
    </source>
</evidence>
<evidence type="ECO:0000259" key="9">
    <source>
        <dbReference type="PROSITE" id="PS50893"/>
    </source>
</evidence>
<dbReference type="GO" id="GO:0016887">
    <property type="term" value="F:ATP hydrolysis activity"/>
    <property type="evidence" value="ECO:0007669"/>
    <property type="project" value="InterPro"/>
</dbReference>
<feature type="transmembrane region" description="Helical" evidence="8">
    <location>
        <begin position="61"/>
        <end position="86"/>
    </location>
</feature>
<dbReference type="GO" id="GO:0005524">
    <property type="term" value="F:ATP binding"/>
    <property type="evidence" value="ECO:0007669"/>
    <property type="project" value="UniProtKB-KW"/>
</dbReference>
<feature type="compositionally biased region" description="Basic and acidic residues" evidence="7">
    <location>
        <begin position="570"/>
        <end position="586"/>
    </location>
</feature>
<dbReference type="PROSITE" id="PS50929">
    <property type="entry name" value="ABC_TM1F"/>
    <property type="match status" value="1"/>
</dbReference>
<protein>
    <submittedName>
        <fullName evidence="11">ABC-type multidrug transport system, ATPase and permease component</fullName>
    </submittedName>
</protein>
<dbReference type="OrthoDB" id="9762778at2"/>
<evidence type="ECO:0000256" key="2">
    <source>
        <dbReference type="ARBA" id="ARBA00022692"/>
    </source>
</evidence>
<dbReference type="Gene3D" id="1.20.1560.10">
    <property type="entry name" value="ABC transporter type 1, transmembrane domain"/>
    <property type="match status" value="1"/>
</dbReference>
<dbReference type="HOGENOM" id="CLU_000604_84_3_9"/>
<feature type="transmembrane region" description="Helical" evidence="8">
    <location>
        <begin position="161"/>
        <end position="182"/>
    </location>
</feature>
<dbReference type="InterPro" id="IPR027417">
    <property type="entry name" value="P-loop_NTPase"/>
</dbReference>
<keyword evidence="2 8" id="KW-0812">Transmembrane</keyword>
<feature type="region of interest" description="Disordered" evidence="7">
    <location>
        <begin position="567"/>
        <end position="586"/>
    </location>
</feature>
<proteinExistence type="predicted"/>
<dbReference type="Pfam" id="PF00005">
    <property type="entry name" value="ABC_tran"/>
    <property type="match status" value="1"/>
</dbReference>
<dbReference type="InterPro" id="IPR011527">
    <property type="entry name" value="ABC1_TM_dom"/>
</dbReference>
<evidence type="ECO:0000256" key="3">
    <source>
        <dbReference type="ARBA" id="ARBA00022741"/>
    </source>
</evidence>
<evidence type="ECO:0000256" key="6">
    <source>
        <dbReference type="ARBA" id="ARBA00023136"/>
    </source>
</evidence>